<feature type="compositionally biased region" description="Basic residues" evidence="2">
    <location>
        <begin position="868"/>
        <end position="877"/>
    </location>
</feature>
<dbReference type="SUPFAM" id="SSF88723">
    <property type="entry name" value="PIN domain-like"/>
    <property type="match status" value="1"/>
</dbReference>
<proteinExistence type="inferred from homology"/>
<evidence type="ECO:0000313" key="3">
    <source>
        <dbReference type="EMBL" id="WRT64628.1"/>
    </source>
</evidence>
<evidence type="ECO:0000256" key="2">
    <source>
        <dbReference type="SAM" id="MobiDB-lite"/>
    </source>
</evidence>
<feature type="compositionally biased region" description="Polar residues" evidence="2">
    <location>
        <begin position="879"/>
        <end position="890"/>
    </location>
</feature>
<organism evidence="3 4">
    <name type="scientific">Kwoniella shivajii</name>
    <dbReference type="NCBI Taxonomy" id="564305"/>
    <lineage>
        <taxon>Eukaryota</taxon>
        <taxon>Fungi</taxon>
        <taxon>Dikarya</taxon>
        <taxon>Basidiomycota</taxon>
        <taxon>Agaricomycotina</taxon>
        <taxon>Tremellomycetes</taxon>
        <taxon>Tremellales</taxon>
        <taxon>Cryptococcaceae</taxon>
        <taxon>Kwoniella</taxon>
    </lineage>
</organism>
<gene>
    <name evidence="3" type="ORF">IL334_001561</name>
</gene>
<dbReference type="RefSeq" id="XP_062789368.1">
    <property type="nucleotide sequence ID" value="XM_062933317.1"/>
</dbReference>
<evidence type="ECO:0008006" key="5">
    <source>
        <dbReference type="Google" id="ProtNLM"/>
    </source>
</evidence>
<feature type="region of interest" description="Disordered" evidence="2">
    <location>
        <begin position="501"/>
        <end position="529"/>
    </location>
</feature>
<evidence type="ECO:0000256" key="1">
    <source>
        <dbReference type="ARBA" id="ARBA00007398"/>
    </source>
</evidence>
<feature type="region of interest" description="Disordered" evidence="2">
    <location>
        <begin position="852"/>
        <end position="904"/>
    </location>
</feature>
<dbReference type="Gene3D" id="3.40.50.1010">
    <property type="entry name" value="5'-nuclease"/>
    <property type="match status" value="1"/>
</dbReference>
<accession>A0ABZ1CS91</accession>
<dbReference type="EMBL" id="CP141882">
    <property type="protein sequence ID" value="WRT64628.1"/>
    <property type="molecule type" value="Genomic_DNA"/>
</dbReference>
<name>A0ABZ1CS91_9TREE</name>
<evidence type="ECO:0000313" key="4">
    <source>
        <dbReference type="Proteomes" id="UP001329825"/>
    </source>
</evidence>
<reference evidence="3 4" key="1">
    <citation type="submission" date="2024-01" db="EMBL/GenBank/DDBJ databases">
        <title>Comparative genomics of Cryptococcus and Kwoniella reveals pathogenesis evolution and contrasting modes of karyotype evolution via chromosome fusion or intercentromeric recombination.</title>
        <authorList>
            <person name="Coelho M.A."/>
            <person name="David-Palma M."/>
            <person name="Shea T."/>
            <person name="Bowers K."/>
            <person name="McGinley-Smith S."/>
            <person name="Mohammad A.W."/>
            <person name="Gnirke A."/>
            <person name="Yurkov A.M."/>
            <person name="Nowrousian M."/>
            <person name="Sun S."/>
            <person name="Cuomo C.A."/>
            <person name="Heitman J."/>
        </authorList>
    </citation>
    <scope>NUCLEOTIDE SEQUENCE [LARGE SCALE GENOMIC DNA]</scope>
    <source>
        <strain evidence="3">CBS 11374</strain>
    </source>
</reference>
<dbReference type="PANTHER" id="PTHR15665:SF1">
    <property type="entry name" value="PROTEIN ASTEROID HOMOLOG 1"/>
    <property type="match status" value="1"/>
</dbReference>
<dbReference type="InterPro" id="IPR029060">
    <property type="entry name" value="PIN-like_dom_sf"/>
</dbReference>
<dbReference type="GeneID" id="87953692"/>
<comment type="similarity">
    <text evidence="1">Belongs to the asteroid family.</text>
</comment>
<dbReference type="InterPro" id="IPR026832">
    <property type="entry name" value="Asteroid"/>
</dbReference>
<dbReference type="PANTHER" id="PTHR15665">
    <property type="entry name" value="ASTEROID PROTEIN"/>
    <property type="match status" value="1"/>
</dbReference>
<dbReference type="Proteomes" id="UP001329825">
    <property type="component" value="Chromosome 2"/>
</dbReference>
<sequence length="904" mass="99440">MGVRGLETFVKENRTSLTKSVTLPSIDGDGSPQSEEARTPIIVDAWGIIFKLYLDTLPWTSGGEYLRYYKLVKKLVIAWRKVGLEPTFVFDGAAPPEKHNTILSRASEKLVACQLFYTTSVTSRSSPSFSRGGKVVLPFFASHAFIFALHRLGAKTHFVPAGEADGVCVTMAEKVGGYVFSRDSDFVILVGRTERVKGYVPLDMLSWIEGEMPKLEISKAKENKYIPPGARHAASLESFQPVSNGRKNNNPYSSGRQSSMIPPSTLINPTLVLTFIPPQALRHRLRLPSTHLPLFASLCGTDYIPPSVTQQFFENSLTVCQRIEKAARILREQLFAPTTPSKKNVNINPGDQVVELVKRVIKKLCIYPFDTEQALDETVDRIIEGALQYSLPHGGSCCSTYPFCGELDPMGCQTPITMGEGTLPILNQPSMDSEAYSGKEAYSAAQRKGLVGTITHGWLYPDRMYQWQVLEDVSGPCLKASEGAREIRRAAWIVADEGLGGMRWPTGEEDNDEEGNQLGGNEPEPDNNHMKVDDELQELLGVSSATASDVGGGRSESTTLVERDATSEIGSSATVNKSQSIREMVEYLRQGSTSRIVASQLSLPPPTILTPGEVPTCSRPLEERLELYLEPLHSNTPSIRSLPTSLQPLVSLIRFSVIDAAQRSKAKTDQHKWRREEVVAVLRACIGTYTMWKREIHSEESAMGKSKVINNDEGSGGKLYPLLETRNAILIAQIGSFWSDAQMLAQALLLLPEVAIQPSPDSPVSTEENDLGVTHIIPFIFFSGINLHSLLSKNEPSPASGWRWTSEEQNIFDRCWTPLIDGLEEGVIVGLNRQSIGKNPLNNDTDTIAITQEHQEGEGEGEVDGSKKSKKKKRRKSSNSITGRNGNNAHASGGRFGILEDLIN</sequence>
<keyword evidence="4" id="KW-1185">Reference proteome</keyword>
<feature type="region of interest" description="Disordered" evidence="2">
    <location>
        <begin position="237"/>
        <end position="261"/>
    </location>
</feature>
<protein>
    <recommendedName>
        <fullName evidence="5">Asteroid domain-containing protein</fullName>
    </recommendedName>
</protein>